<evidence type="ECO:0000259" key="1">
    <source>
        <dbReference type="SMART" id="SM00587"/>
    </source>
</evidence>
<name>A0AAN7V266_9COLE</name>
<gene>
    <name evidence="2" type="ORF">RI129_009542</name>
</gene>
<dbReference type="Proteomes" id="UP001329430">
    <property type="component" value="Chromosome 7"/>
</dbReference>
<dbReference type="InterPro" id="IPR011009">
    <property type="entry name" value="Kinase-like_dom_sf"/>
</dbReference>
<accession>A0AAN7V266</accession>
<protein>
    <recommendedName>
        <fullName evidence="1">CHK kinase-like domain-containing protein</fullName>
    </recommendedName>
</protein>
<dbReference type="PANTHER" id="PTHR11012:SF56">
    <property type="entry name" value="CHK KINASE-LIKE DOMAIN-CONTAINING PROTEIN-RELATED"/>
    <property type="match status" value="1"/>
</dbReference>
<dbReference type="PANTHER" id="PTHR11012">
    <property type="entry name" value="PROTEIN KINASE-LIKE DOMAIN-CONTAINING"/>
    <property type="match status" value="1"/>
</dbReference>
<sequence>MAVLERVANTTFIRSVLENYFKCEIEVFDVNAIDDNVPGQSYSSVMNRITISYSTKGYVLKRCLETVNQFDESRQEPGTLSMILKYFPETEFQAQFVRELNMFDCEIRIYNDVLPKLSTLVYREKIAPRLYYSSTHPQPMLLLEDLSALDYKGVERNYGLDLEHCLLVVEKLAYLHAASVVLQEQDSTMFQKFDTIVYPKTGIMGDLVSLSYDKVVETCGKVEELYRYVEKLKLAKDRILTKMSNAHRIHTKLMVLNHGDCYAVNIMFYYHTDGTVKDVAFVDYQLSCFGSPCIDLHYFLATSLRQDVRGKESFILDYYFQCLMKSLSKLRSATFPKRSEFDEDFRSFACCGLVASVVALAALKATKVEGASVQNFLEDDGPDSFQHHCFNNADYLKEMLRYLPFYDEMGVFDL</sequence>
<organism evidence="2 3">
    <name type="scientific">Pyrocoelia pectoralis</name>
    <dbReference type="NCBI Taxonomy" id="417401"/>
    <lineage>
        <taxon>Eukaryota</taxon>
        <taxon>Metazoa</taxon>
        <taxon>Ecdysozoa</taxon>
        <taxon>Arthropoda</taxon>
        <taxon>Hexapoda</taxon>
        <taxon>Insecta</taxon>
        <taxon>Pterygota</taxon>
        <taxon>Neoptera</taxon>
        <taxon>Endopterygota</taxon>
        <taxon>Coleoptera</taxon>
        <taxon>Polyphaga</taxon>
        <taxon>Elateriformia</taxon>
        <taxon>Elateroidea</taxon>
        <taxon>Lampyridae</taxon>
        <taxon>Lampyrinae</taxon>
        <taxon>Pyrocoelia</taxon>
    </lineage>
</organism>
<dbReference type="InterPro" id="IPR015897">
    <property type="entry name" value="CHK_kinase-like"/>
</dbReference>
<dbReference type="InterPro" id="IPR004119">
    <property type="entry name" value="EcKL"/>
</dbReference>
<dbReference type="Gene3D" id="3.90.1200.10">
    <property type="match status" value="1"/>
</dbReference>
<dbReference type="AlphaFoldDB" id="A0AAN7V266"/>
<dbReference type="EMBL" id="JAVRBK010000007">
    <property type="protein sequence ID" value="KAK5640995.1"/>
    <property type="molecule type" value="Genomic_DNA"/>
</dbReference>
<dbReference type="SUPFAM" id="SSF56112">
    <property type="entry name" value="Protein kinase-like (PK-like)"/>
    <property type="match status" value="1"/>
</dbReference>
<dbReference type="Pfam" id="PF02958">
    <property type="entry name" value="EcKL"/>
    <property type="match status" value="1"/>
</dbReference>
<feature type="domain" description="CHK kinase-like" evidence="1">
    <location>
        <begin position="141"/>
        <end position="329"/>
    </location>
</feature>
<evidence type="ECO:0000313" key="3">
    <source>
        <dbReference type="Proteomes" id="UP001329430"/>
    </source>
</evidence>
<evidence type="ECO:0000313" key="2">
    <source>
        <dbReference type="EMBL" id="KAK5640995.1"/>
    </source>
</evidence>
<reference evidence="2 3" key="1">
    <citation type="journal article" date="2024" name="Insects">
        <title>An Improved Chromosome-Level Genome Assembly of the Firefly Pyrocoelia pectoralis.</title>
        <authorList>
            <person name="Fu X."/>
            <person name="Meyer-Rochow V.B."/>
            <person name="Ballantyne L."/>
            <person name="Zhu X."/>
        </authorList>
    </citation>
    <scope>NUCLEOTIDE SEQUENCE [LARGE SCALE GENOMIC DNA]</scope>
    <source>
        <strain evidence="2">XCY_ONT2</strain>
    </source>
</reference>
<proteinExistence type="predicted"/>
<dbReference type="SMART" id="SM00587">
    <property type="entry name" value="CHK"/>
    <property type="match status" value="1"/>
</dbReference>
<keyword evidence="3" id="KW-1185">Reference proteome</keyword>
<comment type="caution">
    <text evidence="2">The sequence shown here is derived from an EMBL/GenBank/DDBJ whole genome shotgun (WGS) entry which is preliminary data.</text>
</comment>